<comment type="catalytic activity">
    <reaction evidence="1">
        <text>2 ATP = 3',3'-c-di-AMP + 2 diphosphate</text>
        <dbReference type="Rhea" id="RHEA:35655"/>
        <dbReference type="ChEBI" id="CHEBI:30616"/>
        <dbReference type="ChEBI" id="CHEBI:33019"/>
        <dbReference type="ChEBI" id="CHEBI:71500"/>
        <dbReference type="EC" id="2.7.7.85"/>
    </reaction>
</comment>
<keyword evidence="5" id="KW-0067">ATP-binding</keyword>
<dbReference type="PROSITE" id="PS51794">
    <property type="entry name" value="DAC"/>
    <property type="match status" value="1"/>
</dbReference>
<evidence type="ECO:0000259" key="6">
    <source>
        <dbReference type="PROSITE" id="PS51794"/>
    </source>
</evidence>
<evidence type="ECO:0000256" key="5">
    <source>
        <dbReference type="ARBA" id="ARBA00022840"/>
    </source>
</evidence>
<evidence type="ECO:0000256" key="1">
    <source>
        <dbReference type="ARBA" id="ARBA00000877"/>
    </source>
</evidence>
<feature type="domain" description="DAC" evidence="6">
    <location>
        <begin position="1"/>
        <end position="69"/>
    </location>
</feature>
<comment type="caution">
    <text evidence="7">The sequence shown here is derived from an EMBL/GenBank/DDBJ whole genome shotgun (WGS) entry which is preliminary data.</text>
</comment>
<evidence type="ECO:0000256" key="3">
    <source>
        <dbReference type="ARBA" id="ARBA00022695"/>
    </source>
</evidence>
<dbReference type="InterPro" id="IPR050338">
    <property type="entry name" value="DisA"/>
</dbReference>
<dbReference type="GO" id="GO:0005524">
    <property type="term" value="F:ATP binding"/>
    <property type="evidence" value="ECO:0007669"/>
    <property type="project" value="UniProtKB-KW"/>
</dbReference>
<dbReference type="InterPro" id="IPR036888">
    <property type="entry name" value="DNA_integrity_DisA_N_sf"/>
</dbReference>
<accession>A0A090PZN0</accession>
<evidence type="ECO:0000313" key="7">
    <source>
        <dbReference type="EMBL" id="GAK96235.1"/>
    </source>
</evidence>
<dbReference type="GO" id="GO:0106408">
    <property type="term" value="F:diadenylate cyclase activity"/>
    <property type="evidence" value="ECO:0007669"/>
    <property type="project" value="UniProtKB-EC"/>
</dbReference>
<keyword evidence="8" id="KW-1185">Reference proteome</keyword>
<gene>
    <name evidence="7" type="ORF">JCM19294_1748</name>
</gene>
<dbReference type="GO" id="GO:0004016">
    <property type="term" value="F:adenylate cyclase activity"/>
    <property type="evidence" value="ECO:0007669"/>
    <property type="project" value="TreeGrafter"/>
</dbReference>
<dbReference type="PANTHER" id="PTHR34185:SF1">
    <property type="entry name" value="DIADENYLATE CYCLASE"/>
    <property type="match status" value="1"/>
</dbReference>
<dbReference type="Gene3D" id="3.40.1700.10">
    <property type="entry name" value="DNA integrity scanning protein, DisA, N-terminal domain"/>
    <property type="match status" value="1"/>
</dbReference>
<proteinExistence type="predicted"/>
<dbReference type="Proteomes" id="UP000029221">
    <property type="component" value="Unassembled WGS sequence"/>
</dbReference>
<sequence length="81" mass="8990">MIVEDNKITATRAILPVSNSKQIPSRFGLRHRAALGITERTNAIAVIVSEETGQVSLAHEEELETFQDENKLAEKMKTLLS</sequence>
<dbReference type="eggNOG" id="COG1624">
    <property type="taxonomic scope" value="Bacteria"/>
</dbReference>
<dbReference type="InterPro" id="IPR003390">
    <property type="entry name" value="DNA_integrity_scan_DisA_N"/>
</dbReference>
<dbReference type="Pfam" id="PF02457">
    <property type="entry name" value="DAC"/>
    <property type="match status" value="1"/>
</dbReference>
<dbReference type="SUPFAM" id="SSF143597">
    <property type="entry name" value="YojJ-like"/>
    <property type="match status" value="1"/>
</dbReference>
<evidence type="ECO:0000313" key="8">
    <source>
        <dbReference type="Proteomes" id="UP000029221"/>
    </source>
</evidence>
<keyword evidence="2" id="KW-0808">Transferase</keyword>
<dbReference type="EMBL" id="BBML01000002">
    <property type="protein sequence ID" value="GAK96235.1"/>
    <property type="molecule type" value="Genomic_DNA"/>
</dbReference>
<dbReference type="STRING" id="319236.BST91_08965"/>
<name>A0A090PZN0_9FLAO</name>
<evidence type="ECO:0000256" key="2">
    <source>
        <dbReference type="ARBA" id="ARBA00022679"/>
    </source>
</evidence>
<keyword evidence="4" id="KW-0547">Nucleotide-binding</keyword>
<dbReference type="AlphaFoldDB" id="A0A090PZN0"/>
<dbReference type="PANTHER" id="PTHR34185">
    <property type="entry name" value="DIADENYLATE CYCLASE"/>
    <property type="match status" value="1"/>
</dbReference>
<protein>
    <recommendedName>
        <fullName evidence="6">DAC domain-containing protein</fullName>
    </recommendedName>
</protein>
<organism evidence="7 8">
    <name type="scientific">Nonlabens tegetincola</name>
    <dbReference type="NCBI Taxonomy" id="323273"/>
    <lineage>
        <taxon>Bacteria</taxon>
        <taxon>Pseudomonadati</taxon>
        <taxon>Bacteroidota</taxon>
        <taxon>Flavobacteriia</taxon>
        <taxon>Flavobacteriales</taxon>
        <taxon>Flavobacteriaceae</taxon>
        <taxon>Nonlabens</taxon>
    </lineage>
</organism>
<evidence type="ECO:0000256" key="4">
    <source>
        <dbReference type="ARBA" id="ARBA00022741"/>
    </source>
</evidence>
<reference evidence="7" key="1">
    <citation type="journal article" date="2014" name="Genome Announc.">
        <title>Draft Genome Sequences of Marine Flavobacterium Nonlabens Strains NR17, NR24, NR27, NR32, NR33, and Ara13.</title>
        <authorList>
            <person name="Nakanishi M."/>
            <person name="Meirelles P."/>
            <person name="Suzuki R."/>
            <person name="Takatani N."/>
            <person name="Mino S."/>
            <person name="Suda W."/>
            <person name="Oshima K."/>
            <person name="Hattori M."/>
            <person name="Ohkuma M."/>
            <person name="Hosokawa M."/>
            <person name="Miyashita K."/>
            <person name="Thompson F.L."/>
            <person name="Niwa A."/>
            <person name="Sawabe T."/>
            <person name="Sawabe T."/>
        </authorList>
    </citation>
    <scope>NUCLEOTIDE SEQUENCE [LARGE SCALE GENOMIC DNA]</scope>
    <source>
        <strain evidence="7">JCM 19294</strain>
    </source>
</reference>
<keyword evidence="3" id="KW-0548">Nucleotidyltransferase</keyword>